<evidence type="ECO:0000256" key="2">
    <source>
        <dbReference type="ARBA" id="ARBA00022801"/>
    </source>
</evidence>
<evidence type="ECO:0000313" key="7">
    <source>
        <dbReference type="Proteomes" id="UP000027982"/>
    </source>
</evidence>
<dbReference type="HOGENOM" id="CLU_011290_4_0_0"/>
<keyword evidence="1" id="KW-0645">Protease</keyword>
<dbReference type="GO" id="GO:0004252">
    <property type="term" value="F:serine-type endopeptidase activity"/>
    <property type="evidence" value="ECO:0007669"/>
    <property type="project" value="InterPro"/>
</dbReference>
<sequence>MKLPTLGLLLLTTSTLSARQGSTVEQVDKYQWLEDVWGKRSLDWVKAENARSAKVLESDPRFAKLQAEALKIVESPDRLPDPTFRNGMVYNTWQDHDHPQGILRRTTLADYTKAKPHWKTVLDYDALSKKDHQKWVHGAIVSLYPNDNLSMIGLSAGGEDANTLREFDLKSGRFVAGGFVLPRSKQSVAWIDRNTLMVMRDWGKGTMTASGYPFVAKVWKRGTPLSQAKEVYRGTPADVAVDPLTLSDTQGHRVTFLIRALDFFRTQVSLWSPGKVRRLAIPQKSQIEGLLDNRLIVTLNEDWKQAGLKQGSVVALDLDAARRDPAHLKPTLIFAPTQKEFAQQVGLTRHRLILATMANVQGRAYVFTPQLGGVWTRKKLAIRDNQAVSIVTTNEADDKFFLSVESFITPSTLLLGDASRASLVVAKTRRPQFDASRMVVEQLEATSSDGGKIPYFVVHKKGIRLDGSNPTLLEAYGGFQISSTPFYSGVVGKLWLERGGVYALANIRGGGEFGPAWHEAGLKTHRQIIYDDFAAVGQDLVTRKITSPRRLGIEGGSNGGLLMGVEMTQHPEMWNAVVIDIPLLDMLRFEKIAAGASWVGEYGSVSNPEERRFLASISPYNQLNPDTAYPEPLIFTTTKDDRVGPVHARKFAARMKEFHKPFFYNEIVEGGHSSGANLKEKAKTNATTFIYLIRKLMD</sequence>
<dbReference type="GO" id="GO:0070012">
    <property type="term" value="F:oligopeptidase activity"/>
    <property type="evidence" value="ECO:0007669"/>
    <property type="project" value="TreeGrafter"/>
</dbReference>
<dbReference type="InterPro" id="IPR002470">
    <property type="entry name" value="Peptidase_S9A"/>
</dbReference>
<proteinExistence type="predicted"/>
<dbReference type="Proteomes" id="UP000027982">
    <property type="component" value="Chromosome"/>
</dbReference>
<reference evidence="6 7" key="1">
    <citation type="journal article" date="2014" name="PLoS ONE">
        <title>The first complete genome sequence of the class fimbriimonadia in the phylum armatimonadetes.</title>
        <authorList>
            <person name="Hu Z.Y."/>
            <person name="Wang Y.Z."/>
            <person name="Im W.T."/>
            <person name="Wang S.Y."/>
            <person name="Zhao G.P."/>
            <person name="Zheng H.J."/>
            <person name="Quan Z.X."/>
        </authorList>
    </citation>
    <scope>NUCLEOTIDE SEQUENCE [LARGE SCALE GENOMIC DNA]</scope>
    <source>
        <strain evidence="6">Gsoil 348</strain>
    </source>
</reference>
<dbReference type="GO" id="GO:0006508">
    <property type="term" value="P:proteolysis"/>
    <property type="evidence" value="ECO:0007669"/>
    <property type="project" value="UniProtKB-KW"/>
</dbReference>
<dbReference type="InterPro" id="IPR029058">
    <property type="entry name" value="AB_hydrolase_fold"/>
</dbReference>
<dbReference type="GO" id="GO:0005829">
    <property type="term" value="C:cytosol"/>
    <property type="evidence" value="ECO:0007669"/>
    <property type="project" value="TreeGrafter"/>
</dbReference>
<evidence type="ECO:0000259" key="4">
    <source>
        <dbReference type="Pfam" id="PF00326"/>
    </source>
</evidence>
<accession>A0A068NM35</accession>
<dbReference type="InterPro" id="IPR001375">
    <property type="entry name" value="Peptidase_S9_cat"/>
</dbReference>
<keyword evidence="3" id="KW-0720">Serine protease</keyword>
<feature type="domain" description="Peptidase S9 prolyl oligopeptidase catalytic" evidence="4">
    <location>
        <begin position="495"/>
        <end position="690"/>
    </location>
</feature>
<evidence type="ECO:0000256" key="1">
    <source>
        <dbReference type="ARBA" id="ARBA00022670"/>
    </source>
</evidence>
<dbReference type="SUPFAM" id="SSF53474">
    <property type="entry name" value="alpha/beta-Hydrolases"/>
    <property type="match status" value="1"/>
</dbReference>
<keyword evidence="7" id="KW-1185">Reference proteome</keyword>
<dbReference type="RefSeq" id="WP_038472650.1">
    <property type="nucleotide sequence ID" value="NZ_CP007139.1"/>
</dbReference>
<dbReference type="Gene3D" id="3.40.50.1820">
    <property type="entry name" value="alpha/beta hydrolase"/>
    <property type="match status" value="1"/>
</dbReference>
<dbReference type="PANTHER" id="PTHR42881:SF13">
    <property type="entry name" value="PROLYL ENDOPEPTIDASE"/>
    <property type="match status" value="1"/>
</dbReference>
<dbReference type="PRINTS" id="PR00862">
    <property type="entry name" value="PROLIGOPTASE"/>
</dbReference>
<dbReference type="AlphaFoldDB" id="A0A068NM35"/>
<organism evidence="6 7">
    <name type="scientific">Fimbriimonas ginsengisoli Gsoil 348</name>
    <dbReference type="NCBI Taxonomy" id="661478"/>
    <lineage>
        <taxon>Bacteria</taxon>
        <taxon>Bacillati</taxon>
        <taxon>Armatimonadota</taxon>
        <taxon>Fimbriimonadia</taxon>
        <taxon>Fimbriimonadales</taxon>
        <taxon>Fimbriimonadaceae</taxon>
        <taxon>Fimbriimonas</taxon>
    </lineage>
</organism>
<dbReference type="Gene3D" id="2.130.10.120">
    <property type="entry name" value="Prolyl oligopeptidase, N-terminal domain"/>
    <property type="match status" value="1"/>
</dbReference>
<evidence type="ECO:0000259" key="5">
    <source>
        <dbReference type="Pfam" id="PF02897"/>
    </source>
</evidence>
<feature type="domain" description="Peptidase S9A N-terminal" evidence="5">
    <location>
        <begin position="26"/>
        <end position="424"/>
    </location>
</feature>
<dbReference type="eggNOG" id="COG1505">
    <property type="taxonomic scope" value="Bacteria"/>
</dbReference>
<gene>
    <name evidence="6" type="ORF">OP10G_1163</name>
</gene>
<dbReference type="Pfam" id="PF02897">
    <property type="entry name" value="Peptidase_S9_N"/>
    <property type="match status" value="1"/>
</dbReference>
<dbReference type="STRING" id="661478.OP10G_1163"/>
<dbReference type="InterPro" id="IPR051167">
    <property type="entry name" value="Prolyl_oligopep/macrocyclase"/>
</dbReference>
<keyword evidence="2" id="KW-0378">Hydrolase</keyword>
<protein>
    <submittedName>
        <fullName evidence="6">Prolyl oligopeptidase</fullName>
    </submittedName>
</protein>
<dbReference type="Pfam" id="PF00326">
    <property type="entry name" value="Peptidase_S9"/>
    <property type="match status" value="1"/>
</dbReference>
<dbReference type="EMBL" id="CP007139">
    <property type="protein sequence ID" value="AIE84531.1"/>
    <property type="molecule type" value="Genomic_DNA"/>
</dbReference>
<evidence type="ECO:0000256" key="3">
    <source>
        <dbReference type="ARBA" id="ARBA00022825"/>
    </source>
</evidence>
<dbReference type="KEGG" id="fgi:OP10G_1163"/>
<dbReference type="SUPFAM" id="SSF50993">
    <property type="entry name" value="Peptidase/esterase 'gauge' domain"/>
    <property type="match status" value="1"/>
</dbReference>
<dbReference type="PANTHER" id="PTHR42881">
    <property type="entry name" value="PROLYL ENDOPEPTIDASE"/>
    <property type="match status" value="1"/>
</dbReference>
<dbReference type="InterPro" id="IPR023302">
    <property type="entry name" value="Pept_S9A_N"/>
</dbReference>
<name>A0A068NM35_FIMGI</name>
<evidence type="ECO:0000313" key="6">
    <source>
        <dbReference type="EMBL" id="AIE84531.1"/>
    </source>
</evidence>
<dbReference type="OrthoDB" id="9801421at2"/>